<dbReference type="GO" id="GO:0022857">
    <property type="term" value="F:transmembrane transporter activity"/>
    <property type="evidence" value="ECO:0007669"/>
    <property type="project" value="InterPro"/>
</dbReference>
<dbReference type="Proteomes" id="UP000716291">
    <property type="component" value="Unassembled WGS sequence"/>
</dbReference>
<dbReference type="Pfam" id="PF07690">
    <property type="entry name" value="MFS_1"/>
    <property type="match status" value="1"/>
</dbReference>
<comment type="subcellular location">
    <subcellularLocation>
        <location evidence="1">Membrane</location>
        <topology evidence="1">Multi-pass membrane protein</topology>
    </subcellularLocation>
</comment>
<dbReference type="SUPFAM" id="SSF54495">
    <property type="entry name" value="UBC-like"/>
    <property type="match status" value="1"/>
</dbReference>
<evidence type="ECO:0000256" key="1">
    <source>
        <dbReference type="ARBA" id="ARBA00004141"/>
    </source>
</evidence>
<dbReference type="EMBL" id="JAANQT010000960">
    <property type="protein sequence ID" value="KAG1307360.1"/>
    <property type="molecule type" value="Genomic_DNA"/>
</dbReference>
<feature type="transmembrane region" description="Helical" evidence="9">
    <location>
        <begin position="129"/>
        <end position="149"/>
    </location>
</feature>
<dbReference type="InterPro" id="IPR016135">
    <property type="entry name" value="UBQ-conjugating_enzyme/RWD"/>
</dbReference>
<feature type="compositionally biased region" description="Low complexity" evidence="8">
    <location>
        <begin position="665"/>
        <end position="680"/>
    </location>
</feature>
<evidence type="ECO:0000256" key="8">
    <source>
        <dbReference type="SAM" id="MobiDB-lite"/>
    </source>
</evidence>
<gene>
    <name evidence="12" type="ORF">G6F64_006874</name>
</gene>
<dbReference type="InterPro" id="IPR036259">
    <property type="entry name" value="MFS_trans_sf"/>
</dbReference>
<dbReference type="FunFam" id="3.10.110.10:FF:000060">
    <property type="entry name" value="Ubiquitin conjugating enzyme (UbcB)"/>
    <property type="match status" value="1"/>
</dbReference>
<evidence type="ECO:0000256" key="4">
    <source>
        <dbReference type="ARBA" id="ARBA00022679"/>
    </source>
</evidence>
<evidence type="ECO:0000256" key="7">
    <source>
        <dbReference type="ARBA" id="ARBA00022840"/>
    </source>
</evidence>
<feature type="transmembrane region" description="Helical" evidence="9">
    <location>
        <begin position="104"/>
        <end position="123"/>
    </location>
</feature>
<protein>
    <recommendedName>
        <fullName evidence="3">E2 ubiquitin-conjugating enzyme</fullName>
        <ecNumber evidence="3">2.3.2.23</ecNumber>
    </recommendedName>
</protein>
<dbReference type="InterPro" id="IPR020846">
    <property type="entry name" value="MFS_dom"/>
</dbReference>
<feature type="transmembrane region" description="Helical" evidence="9">
    <location>
        <begin position="238"/>
        <end position="260"/>
    </location>
</feature>
<comment type="caution">
    <text evidence="12">The sequence shown here is derived from an EMBL/GenBank/DDBJ whole genome shotgun (WGS) entry which is preliminary data.</text>
</comment>
<dbReference type="CDD" id="cd17352">
    <property type="entry name" value="MFS_MCT_SLC16"/>
    <property type="match status" value="1"/>
</dbReference>
<feature type="compositionally biased region" description="Basic and acidic residues" evidence="8">
    <location>
        <begin position="591"/>
        <end position="608"/>
    </location>
</feature>
<dbReference type="OrthoDB" id="6499973at2759"/>
<keyword evidence="9" id="KW-0472">Membrane</keyword>
<dbReference type="Gene3D" id="3.10.110.10">
    <property type="entry name" value="Ubiquitin Conjugating Enzyme"/>
    <property type="match status" value="1"/>
</dbReference>
<feature type="domain" description="UBC core" evidence="10">
    <location>
        <begin position="392"/>
        <end position="539"/>
    </location>
</feature>
<feature type="compositionally biased region" description="Acidic residues" evidence="8">
    <location>
        <begin position="724"/>
        <end position="734"/>
    </location>
</feature>
<evidence type="ECO:0000256" key="6">
    <source>
        <dbReference type="ARBA" id="ARBA00022786"/>
    </source>
</evidence>
<organism evidence="12 13">
    <name type="scientific">Rhizopus oryzae</name>
    <name type="common">Mucormycosis agent</name>
    <name type="synonym">Rhizopus arrhizus var. delemar</name>
    <dbReference type="NCBI Taxonomy" id="64495"/>
    <lineage>
        <taxon>Eukaryota</taxon>
        <taxon>Fungi</taxon>
        <taxon>Fungi incertae sedis</taxon>
        <taxon>Mucoromycota</taxon>
        <taxon>Mucoromycotina</taxon>
        <taxon>Mucoromycetes</taxon>
        <taxon>Mucorales</taxon>
        <taxon>Mucorineae</taxon>
        <taxon>Rhizopodaceae</taxon>
        <taxon>Rhizopus</taxon>
    </lineage>
</organism>
<feature type="compositionally biased region" description="Basic and acidic residues" evidence="8">
    <location>
        <begin position="705"/>
        <end position="718"/>
    </location>
</feature>
<dbReference type="SUPFAM" id="SSF103473">
    <property type="entry name" value="MFS general substrate transporter"/>
    <property type="match status" value="1"/>
</dbReference>
<evidence type="ECO:0000256" key="5">
    <source>
        <dbReference type="ARBA" id="ARBA00022741"/>
    </source>
</evidence>
<keyword evidence="5" id="KW-0547">Nucleotide-binding</keyword>
<feature type="transmembrane region" description="Helical" evidence="9">
    <location>
        <begin position="35"/>
        <end position="54"/>
    </location>
</feature>
<feature type="compositionally biased region" description="Basic and acidic residues" evidence="8">
    <location>
        <begin position="682"/>
        <end position="699"/>
    </location>
</feature>
<feature type="transmembrane region" description="Helical" evidence="9">
    <location>
        <begin position="161"/>
        <end position="181"/>
    </location>
</feature>
<feature type="transmembrane region" description="Helical" evidence="9">
    <location>
        <begin position="329"/>
        <end position="348"/>
    </location>
</feature>
<dbReference type="InterPro" id="IPR011701">
    <property type="entry name" value="MFS"/>
</dbReference>
<comment type="similarity">
    <text evidence="2">Belongs to the major facilitator superfamily. Monocarboxylate porter (TC 2.A.1.13) family.</text>
</comment>
<dbReference type="GO" id="GO:0005524">
    <property type="term" value="F:ATP binding"/>
    <property type="evidence" value="ECO:0007669"/>
    <property type="project" value="UniProtKB-KW"/>
</dbReference>
<feature type="transmembrane region" description="Helical" evidence="9">
    <location>
        <begin position="304"/>
        <end position="323"/>
    </location>
</feature>
<keyword evidence="9" id="KW-0812">Transmembrane</keyword>
<dbReference type="InterPro" id="IPR000608">
    <property type="entry name" value="UBC"/>
</dbReference>
<feature type="transmembrane region" description="Helical" evidence="9">
    <location>
        <begin position="193"/>
        <end position="217"/>
    </location>
</feature>
<dbReference type="SMART" id="SM00212">
    <property type="entry name" value="UBCc"/>
    <property type="match status" value="1"/>
</dbReference>
<keyword evidence="13" id="KW-1185">Reference proteome</keyword>
<evidence type="ECO:0000256" key="2">
    <source>
        <dbReference type="ARBA" id="ARBA00006727"/>
    </source>
</evidence>
<feature type="region of interest" description="Disordered" evidence="8">
    <location>
        <begin position="584"/>
        <end position="610"/>
    </location>
</feature>
<evidence type="ECO:0000259" key="10">
    <source>
        <dbReference type="PROSITE" id="PS50127"/>
    </source>
</evidence>
<dbReference type="PANTHER" id="PTHR11360:SF284">
    <property type="entry name" value="EG:103B4.3 PROTEIN-RELATED"/>
    <property type="match status" value="1"/>
</dbReference>
<keyword evidence="7" id="KW-0067">ATP-binding</keyword>
<proteinExistence type="inferred from homology"/>
<dbReference type="Gene3D" id="1.20.1250.20">
    <property type="entry name" value="MFS general substrate transporter like domains"/>
    <property type="match status" value="2"/>
</dbReference>
<keyword evidence="6" id="KW-0833">Ubl conjugation pathway</keyword>
<name>A0A9P6X7V2_RHIOR</name>
<dbReference type="PANTHER" id="PTHR11360">
    <property type="entry name" value="MONOCARBOXYLATE TRANSPORTER"/>
    <property type="match status" value="1"/>
</dbReference>
<keyword evidence="4" id="KW-0808">Transferase</keyword>
<accession>A0A9P6X7V2</accession>
<feature type="transmembrane region" description="Helical" evidence="9">
    <location>
        <begin position="360"/>
        <end position="378"/>
    </location>
</feature>
<dbReference type="GO" id="GO:0016020">
    <property type="term" value="C:membrane"/>
    <property type="evidence" value="ECO:0007669"/>
    <property type="project" value="UniProtKB-SubCell"/>
</dbReference>
<dbReference type="InterPro" id="IPR050327">
    <property type="entry name" value="Proton-linked_MCT"/>
</dbReference>
<evidence type="ECO:0000256" key="3">
    <source>
        <dbReference type="ARBA" id="ARBA00012486"/>
    </source>
</evidence>
<evidence type="ECO:0000256" key="9">
    <source>
        <dbReference type="SAM" id="Phobius"/>
    </source>
</evidence>
<dbReference type="AlphaFoldDB" id="A0A9P6X7V2"/>
<feature type="transmembrane region" description="Helical" evidence="9">
    <location>
        <begin position="272"/>
        <end position="292"/>
    </location>
</feature>
<feature type="domain" description="Major facilitator superfamily (MFS) profile" evidence="11">
    <location>
        <begin position="34"/>
        <end position="409"/>
    </location>
</feature>
<dbReference type="GO" id="GO:0061631">
    <property type="term" value="F:ubiquitin conjugating enzyme activity"/>
    <property type="evidence" value="ECO:0007669"/>
    <property type="project" value="UniProtKB-EC"/>
</dbReference>
<dbReference type="CDD" id="cd23805">
    <property type="entry name" value="UBCc_UBE2T"/>
    <property type="match status" value="1"/>
</dbReference>
<evidence type="ECO:0000313" key="13">
    <source>
        <dbReference type="Proteomes" id="UP000716291"/>
    </source>
</evidence>
<dbReference type="PROSITE" id="PS50850">
    <property type="entry name" value="MFS"/>
    <property type="match status" value="1"/>
</dbReference>
<sequence length="830" mass="92968">MNSEGRHIPNEKDIEKPESISITTEEIVPPDGGRGWLVVLGSFMGMFAIFGYNYSWGVYLAFYKSEVYIGQMSTLSWIGSICVALFFIIGPFNQLIIERMGYKYMLATGTVCCTAALILASFAKEVWHVFLTQGVLFGLGASFVSFPCMGAPQQWFSKRRGLAVGITFAGSGVGGLVIANVSMAAIKSIGYRWALRIDGIIVFALLSFSTCFVRPLGDVRKTGGGRKVINWYLFKNPMFSVMFMHGLITTFGYMTPYFLLPSHANALHLDPWVGANLSAIMSAVNAVSRVLIGYLGDKIGRFNSLFLFTFMCGVSCLVIWTNVHNEATLWAFAVIYGFCGGGYISMFPAVQPQVVGLEHIGPAIGLLYTTNIFGYLFGTPIASTLINLTTPATYLYGALWAGDLEKEPPPGITCYPKEDNITELEAYIKGPPDTPYEKGLFKLDIQIPLKYPFEPPQIRFKTLIYHPNIDDGGRICADILKTGGWKPALNLSTTLISLSQLLAHPNPDDPLDADIAKEYHLDYPQFKQKAIQYTEKYATREYVDDQEIKSTETEAQLVDKKENHNNKKNQAVIQSQSKLSLLLTKRKPPKKQSEEIETTQKDLSKVEDGAQEEQIYNNSMLLEVNQEDSIIKKQSQTSTQETLEKQETLKTQELHEIQEGVLTSQPVSLPSSQQQYQKQPPQKKDSTEDLKEPNTDKATKKNGKEKRENKLKETKKQEVAIVLDDIEEGEEPYTEIDSVNNDTRMDNILSEDAEKENRVPSFGKTQEKIEKVGSKRPYSALELVKVIEISDDEQENTEQELFSEPILHSLKLSKKLSRSTLNLSKKKARK</sequence>
<dbReference type="Pfam" id="PF00179">
    <property type="entry name" value="UQ_con"/>
    <property type="match status" value="1"/>
</dbReference>
<feature type="transmembrane region" description="Helical" evidence="9">
    <location>
        <begin position="74"/>
        <end position="92"/>
    </location>
</feature>
<feature type="region of interest" description="Disordered" evidence="8">
    <location>
        <begin position="665"/>
        <end position="770"/>
    </location>
</feature>
<dbReference type="PROSITE" id="PS50127">
    <property type="entry name" value="UBC_2"/>
    <property type="match status" value="1"/>
</dbReference>
<reference evidence="12" key="1">
    <citation type="journal article" date="2020" name="Microb. Genom.">
        <title>Genetic diversity of clinical and environmental Mucorales isolates obtained from an investigation of mucormycosis cases among solid organ transplant recipients.</title>
        <authorList>
            <person name="Nguyen M.H."/>
            <person name="Kaul D."/>
            <person name="Muto C."/>
            <person name="Cheng S.J."/>
            <person name="Richter R.A."/>
            <person name="Bruno V.M."/>
            <person name="Liu G."/>
            <person name="Beyhan S."/>
            <person name="Sundermann A.J."/>
            <person name="Mounaud S."/>
            <person name="Pasculle A.W."/>
            <person name="Nierman W.C."/>
            <person name="Driscoll E."/>
            <person name="Cumbie R."/>
            <person name="Clancy C.J."/>
            <person name="Dupont C.L."/>
        </authorList>
    </citation>
    <scope>NUCLEOTIDE SEQUENCE</scope>
    <source>
        <strain evidence="12">GL11</strain>
    </source>
</reference>
<evidence type="ECO:0000313" key="12">
    <source>
        <dbReference type="EMBL" id="KAG1307360.1"/>
    </source>
</evidence>
<keyword evidence="9" id="KW-1133">Transmembrane helix</keyword>
<evidence type="ECO:0000259" key="11">
    <source>
        <dbReference type="PROSITE" id="PS50850"/>
    </source>
</evidence>
<dbReference type="EC" id="2.3.2.23" evidence="3"/>